<dbReference type="AlphaFoldDB" id="A0A6I2RII9"/>
<dbReference type="RefSeq" id="WP_154250832.1">
    <property type="nucleotide sequence ID" value="NZ_WKPO01000026.1"/>
</dbReference>
<feature type="compositionally biased region" description="Basic and acidic residues" evidence="1">
    <location>
        <begin position="119"/>
        <end position="137"/>
    </location>
</feature>
<name>A0A6I2RII9_FLAPL</name>
<organism evidence="2 3">
    <name type="scientific">Flavonifractor plautii</name>
    <name type="common">Fusobacterium plautii</name>
    <dbReference type="NCBI Taxonomy" id="292800"/>
    <lineage>
        <taxon>Bacteria</taxon>
        <taxon>Bacillati</taxon>
        <taxon>Bacillota</taxon>
        <taxon>Clostridia</taxon>
        <taxon>Eubacteriales</taxon>
        <taxon>Oscillospiraceae</taxon>
        <taxon>Flavonifractor</taxon>
    </lineage>
</organism>
<evidence type="ECO:0000313" key="3">
    <source>
        <dbReference type="Proteomes" id="UP000429811"/>
    </source>
</evidence>
<proteinExistence type="predicted"/>
<feature type="region of interest" description="Disordered" evidence="1">
    <location>
        <begin position="103"/>
        <end position="137"/>
    </location>
</feature>
<reference evidence="2 3" key="1">
    <citation type="journal article" date="2019" name="Nat. Med.">
        <title>A library of human gut bacterial isolates paired with longitudinal multiomics data enables mechanistic microbiome research.</title>
        <authorList>
            <person name="Poyet M."/>
            <person name="Groussin M."/>
            <person name="Gibbons S.M."/>
            <person name="Avila-Pacheco J."/>
            <person name="Jiang X."/>
            <person name="Kearney S.M."/>
            <person name="Perrotta A.R."/>
            <person name="Berdy B."/>
            <person name="Zhao S."/>
            <person name="Lieberman T.D."/>
            <person name="Swanson P.K."/>
            <person name="Smith M."/>
            <person name="Roesemann S."/>
            <person name="Alexander J.E."/>
            <person name="Rich S.A."/>
            <person name="Livny J."/>
            <person name="Vlamakis H."/>
            <person name="Clish C."/>
            <person name="Bullock K."/>
            <person name="Deik A."/>
            <person name="Scott J."/>
            <person name="Pierce K.A."/>
            <person name="Xavier R.J."/>
            <person name="Alm E.J."/>
        </authorList>
    </citation>
    <scope>NUCLEOTIDE SEQUENCE [LARGE SCALE GENOMIC DNA]</scope>
    <source>
        <strain evidence="2 3">BIOML-A5</strain>
    </source>
</reference>
<dbReference type="Proteomes" id="UP000429811">
    <property type="component" value="Unassembled WGS sequence"/>
</dbReference>
<gene>
    <name evidence="2" type="ORF">GKE90_15930</name>
</gene>
<accession>A0A6I2RII9</accession>
<dbReference type="EMBL" id="WKPO01000026">
    <property type="protein sequence ID" value="MSB50172.1"/>
    <property type="molecule type" value="Genomic_DNA"/>
</dbReference>
<evidence type="ECO:0000256" key="1">
    <source>
        <dbReference type="SAM" id="MobiDB-lite"/>
    </source>
</evidence>
<protein>
    <submittedName>
        <fullName evidence="2">Uncharacterized protein</fullName>
    </submittedName>
</protein>
<evidence type="ECO:0000313" key="2">
    <source>
        <dbReference type="EMBL" id="MSB50172.1"/>
    </source>
</evidence>
<comment type="caution">
    <text evidence="2">The sequence shown here is derived from an EMBL/GenBank/DDBJ whole genome shotgun (WGS) entry which is preliminary data.</text>
</comment>
<sequence length="137" mass="15775">MDVGTSKGLESFLAFLRETTERHRMAEADRAEAEAATQDLLHALELGDDKAPGRARLGLKIREVRRQRRTAKDIAEQTRPVVDWVEQNHTVIKGLERLLGDVRKQERRSEGRSYAPRTHILEDIRRDGEKEGQHEQL</sequence>